<evidence type="ECO:0000313" key="2">
    <source>
        <dbReference type="EMBL" id="EJN94989.1"/>
    </source>
</evidence>
<dbReference type="SUPFAM" id="SSF158745">
    <property type="entry name" value="LanC-like"/>
    <property type="match status" value="1"/>
</dbReference>
<keyword evidence="3" id="KW-1185">Reference proteome</keyword>
<accession>A0ABP2R3L3</accession>
<organism evidence="2 3">
    <name type="scientific">Streptococcus ratti FA-1 = DSM 20564</name>
    <dbReference type="NCBI Taxonomy" id="699248"/>
    <lineage>
        <taxon>Bacteria</taxon>
        <taxon>Bacillati</taxon>
        <taxon>Bacillota</taxon>
        <taxon>Bacilli</taxon>
        <taxon>Lactobacillales</taxon>
        <taxon>Streptococcaceae</taxon>
        <taxon>Streptococcus</taxon>
    </lineage>
</organism>
<dbReference type="Pfam" id="PF05147">
    <property type="entry name" value="LANC_like"/>
    <property type="match status" value="1"/>
</dbReference>
<dbReference type="PRINTS" id="PR01950">
    <property type="entry name" value="LANCSUPER"/>
</dbReference>
<proteinExistence type="predicted"/>
<reference evidence="2 3" key="1">
    <citation type="submission" date="2009-12" db="EMBL/GenBank/DDBJ databases">
        <authorList>
            <person name="Lefebure T."/>
            <person name="Cornejo O.E."/>
            <person name="Pavinski Bitar P.D."/>
            <person name="Lang P."/>
            <person name="Stanhope M.J."/>
        </authorList>
    </citation>
    <scope>NUCLEOTIDE SEQUENCE [LARGE SCALE GENOMIC DNA]</scope>
    <source>
        <strain evidence="2 3">FA-1</strain>
    </source>
</reference>
<comment type="caution">
    <text evidence="2">The sequence shown here is derived from an EMBL/GenBank/DDBJ whole genome shotgun (WGS) entry which is preliminary data.</text>
</comment>
<name>A0ABP2R3L3_STRRT</name>
<sequence>MEARPDNIFIKLSDNPNIEKLYEKFGMCLLEDINASINELEVYEIWNRFHLLSSNTFSNLYLSFLEPYLFEIRNQLQKYDDSFQSDTIERTITENMLENIYSLSEGIWIAEMRNINKNQAEYLAYLNQDYKNLAEVVKKYPYWYFSIILFIRDTTKYLLEFLSHLIQDKALVANQFLEADGMITDIKLSMGDRHRGKFVIKVESEFGNYFYKPRRSKLDTLFKEVIDKIGDQDGILKMKAPKIIDQGSYSWAEEIRYIPLQSKNKNERYYIRLGQLLAIAYILNGSDLHYENIISCGEFPVAIDVETLLTSRLRFKKQMTPKMLQEDNINYLEDSVSNLIILPTIVKSNGDFYDLSPLKIYSGELPNTFAETWKKSNHLVQKNELKDVIDFIQRGFTNIYNEVLKDKERYKEYFNRLFNNIPIRYLNRETHDYSQILRLLKNPVCLFHFKYAFAVSMKLLSEEIQEEEVQEYKEMLKFNIPYFELNTGSTDLLLSNGEKIKNYFIETPLESLEYKLNLLCEEDLERQLRLITQMLTVVSTEFDVKEINEVTIHEGENPQKQRAQTIEQMIATVFENKLINPLTKQYFWITPELEGDNNRSFYQIHENPDSYYSGSVGILRCLLLLEKSGYKDLPINKLISDIEIDIDKIIKYGTSDISIGAYNGVVEYLRYYAYIYKHNNFSDVLSLKRIHYLLDLIENSFKKDEKLDILDGTAGVILTLIEIFQLHLSDCLNNRVIKLVEKCRLHLIDSIIYDKGEVYFPIAQEKKRYFTGFAHGSSGIILAIYRANKLLDIDDYTLIQSLLKTERRLFDKTNQMWFKDNNRNSYSWGWCHGIPGILLSRLELIKHGYQDDYIIEEAYELYEIAMQKSLGVNLTFCHGDLGNLVICKYAEAILNIEYSKVEIYIQEILPYLLNSMEYNIRGTETVGVMHGLVGIATFLDSTICDNYLRLLDILKITSD</sequence>
<dbReference type="InterPro" id="IPR012341">
    <property type="entry name" value="6hp_glycosidase-like_sf"/>
</dbReference>
<dbReference type="RefSeq" id="WP_003086781.1">
    <property type="nucleotide sequence ID" value="NZ_AJTZ01000003.1"/>
</dbReference>
<protein>
    <submittedName>
        <fullName evidence="2">Lantibiotic mersacidin modifying enzyme</fullName>
    </submittedName>
</protein>
<dbReference type="Pfam" id="PF13575">
    <property type="entry name" value="DUF4135"/>
    <property type="match status" value="1"/>
</dbReference>
<dbReference type="PIRSF" id="PIRSF037228">
    <property type="entry name" value="Lant_mod_RumM"/>
    <property type="match status" value="1"/>
</dbReference>
<feature type="domain" description="Lantibiotic biosynthesis protein dehydration" evidence="1">
    <location>
        <begin position="150"/>
        <end position="485"/>
    </location>
</feature>
<evidence type="ECO:0000259" key="1">
    <source>
        <dbReference type="Pfam" id="PF13575"/>
    </source>
</evidence>
<dbReference type="SMART" id="SM01260">
    <property type="entry name" value="LANC_like"/>
    <property type="match status" value="1"/>
</dbReference>
<dbReference type="InterPro" id="IPR017146">
    <property type="entry name" value="Lanti_2_LanM"/>
</dbReference>
<dbReference type="CDD" id="cd04792">
    <property type="entry name" value="LanM-like"/>
    <property type="match status" value="1"/>
</dbReference>
<dbReference type="InterPro" id="IPR025410">
    <property type="entry name" value="Lant_dehyd"/>
</dbReference>
<dbReference type="Gene3D" id="1.50.10.10">
    <property type="match status" value="1"/>
</dbReference>
<gene>
    <name evidence="2" type="ORF">SRA_01377</name>
</gene>
<evidence type="ECO:0000313" key="3">
    <source>
        <dbReference type="Proteomes" id="UP000007815"/>
    </source>
</evidence>
<dbReference type="Proteomes" id="UP000007815">
    <property type="component" value="Unassembled WGS sequence"/>
</dbReference>
<dbReference type="InterPro" id="IPR007822">
    <property type="entry name" value="LANC-like"/>
</dbReference>
<dbReference type="EMBL" id="AJTZ01000003">
    <property type="protein sequence ID" value="EJN94989.1"/>
    <property type="molecule type" value="Genomic_DNA"/>
</dbReference>